<accession>A0A2P5CTP4</accession>
<feature type="non-terminal residue" evidence="1">
    <location>
        <position position="76"/>
    </location>
</feature>
<proteinExistence type="predicted"/>
<comment type="caution">
    <text evidence="1">The sequence shown here is derived from an EMBL/GenBank/DDBJ whole genome shotgun (WGS) entry which is preliminary data.</text>
</comment>
<dbReference type="AlphaFoldDB" id="A0A2P5CTP4"/>
<keyword evidence="2" id="KW-1185">Reference proteome</keyword>
<dbReference type="Proteomes" id="UP000237105">
    <property type="component" value="Unassembled WGS sequence"/>
</dbReference>
<gene>
    <name evidence="1" type="ORF">PanWU01x14_124970</name>
</gene>
<reference evidence="2" key="1">
    <citation type="submission" date="2016-06" db="EMBL/GenBank/DDBJ databases">
        <title>Parallel loss of symbiosis genes in relatives of nitrogen-fixing non-legume Parasponia.</title>
        <authorList>
            <person name="Van Velzen R."/>
            <person name="Holmer R."/>
            <person name="Bu F."/>
            <person name="Rutten L."/>
            <person name="Van Zeijl A."/>
            <person name="Liu W."/>
            <person name="Santuari L."/>
            <person name="Cao Q."/>
            <person name="Sharma T."/>
            <person name="Shen D."/>
            <person name="Roswanjaya Y."/>
            <person name="Wardhani T."/>
            <person name="Kalhor M.S."/>
            <person name="Jansen J."/>
            <person name="Van den Hoogen J."/>
            <person name="Gungor B."/>
            <person name="Hartog M."/>
            <person name="Hontelez J."/>
            <person name="Verver J."/>
            <person name="Yang W.-C."/>
            <person name="Schijlen E."/>
            <person name="Repin R."/>
            <person name="Schilthuizen M."/>
            <person name="Schranz E."/>
            <person name="Heidstra R."/>
            <person name="Miyata K."/>
            <person name="Fedorova E."/>
            <person name="Kohlen W."/>
            <person name="Bisseling T."/>
            <person name="Smit S."/>
            <person name="Geurts R."/>
        </authorList>
    </citation>
    <scope>NUCLEOTIDE SEQUENCE [LARGE SCALE GENOMIC DNA]</scope>
    <source>
        <strain evidence="2">cv. WU1-14</strain>
    </source>
</reference>
<dbReference type="EMBL" id="JXTB01000096">
    <property type="protein sequence ID" value="PON64428.1"/>
    <property type="molecule type" value="Genomic_DNA"/>
</dbReference>
<evidence type="ECO:0000313" key="1">
    <source>
        <dbReference type="EMBL" id="PON64428.1"/>
    </source>
</evidence>
<sequence>MAKRKMWRFWLKFKHCGAQGSGGFSRTLSVAALHRQCHSAALFSVQCHGTAKTGCSTTVYHVFWHFLARFDLAAKG</sequence>
<evidence type="ECO:0000313" key="2">
    <source>
        <dbReference type="Proteomes" id="UP000237105"/>
    </source>
</evidence>
<name>A0A2P5CTP4_PARAD</name>
<protein>
    <submittedName>
        <fullName evidence="1">Uncharacterized protein</fullName>
    </submittedName>
</protein>
<organism evidence="1 2">
    <name type="scientific">Parasponia andersonii</name>
    <name type="common">Sponia andersonii</name>
    <dbReference type="NCBI Taxonomy" id="3476"/>
    <lineage>
        <taxon>Eukaryota</taxon>
        <taxon>Viridiplantae</taxon>
        <taxon>Streptophyta</taxon>
        <taxon>Embryophyta</taxon>
        <taxon>Tracheophyta</taxon>
        <taxon>Spermatophyta</taxon>
        <taxon>Magnoliopsida</taxon>
        <taxon>eudicotyledons</taxon>
        <taxon>Gunneridae</taxon>
        <taxon>Pentapetalae</taxon>
        <taxon>rosids</taxon>
        <taxon>fabids</taxon>
        <taxon>Rosales</taxon>
        <taxon>Cannabaceae</taxon>
        <taxon>Parasponia</taxon>
    </lineage>
</organism>